<keyword evidence="3" id="KW-1185">Reference proteome</keyword>
<dbReference type="Proteomes" id="UP000214646">
    <property type="component" value="Unassembled WGS sequence"/>
</dbReference>
<feature type="compositionally biased region" description="Gly residues" evidence="1">
    <location>
        <begin position="1"/>
        <end position="12"/>
    </location>
</feature>
<proteinExistence type="predicted"/>
<gene>
    <name evidence="2" type="ORF">FRUB_08659</name>
</gene>
<name>A0A225DFG8_9BACT</name>
<protein>
    <submittedName>
        <fullName evidence="2">Uncharacterized protein</fullName>
    </submittedName>
</protein>
<sequence length="47" mass="4844">MDGQRSGGGGRSGHLADPACGRRLPIRLYAAARGAMSGPRPEPRARG</sequence>
<organism evidence="2 3">
    <name type="scientific">Fimbriiglobus ruber</name>
    <dbReference type="NCBI Taxonomy" id="1908690"/>
    <lineage>
        <taxon>Bacteria</taxon>
        <taxon>Pseudomonadati</taxon>
        <taxon>Planctomycetota</taxon>
        <taxon>Planctomycetia</taxon>
        <taxon>Gemmatales</taxon>
        <taxon>Gemmataceae</taxon>
        <taxon>Fimbriiglobus</taxon>
    </lineage>
</organism>
<dbReference type="EMBL" id="NIDE01000017">
    <property type="protein sequence ID" value="OWK36096.1"/>
    <property type="molecule type" value="Genomic_DNA"/>
</dbReference>
<comment type="caution">
    <text evidence="2">The sequence shown here is derived from an EMBL/GenBank/DDBJ whole genome shotgun (WGS) entry which is preliminary data.</text>
</comment>
<evidence type="ECO:0000256" key="1">
    <source>
        <dbReference type="SAM" id="MobiDB-lite"/>
    </source>
</evidence>
<feature type="region of interest" description="Disordered" evidence="1">
    <location>
        <begin position="1"/>
        <end position="22"/>
    </location>
</feature>
<reference evidence="3" key="1">
    <citation type="submission" date="2017-06" db="EMBL/GenBank/DDBJ databases">
        <title>Genome analysis of Fimbriiglobus ruber SP5, the first member of the order Planctomycetales with confirmed chitinolytic capability.</title>
        <authorList>
            <person name="Ravin N.V."/>
            <person name="Rakitin A.L."/>
            <person name="Ivanova A.A."/>
            <person name="Beletsky A.V."/>
            <person name="Kulichevskaya I.S."/>
            <person name="Mardanov A.V."/>
            <person name="Dedysh S.N."/>
        </authorList>
    </citation>
    <scope>NUCLEOTIDE SEQUENCE [LARGE SCALE GENOMIC DNA]</scope>
    <source>
        <strain evidence="3">SP5</strain>
    </source>
</reference>
<evidence type="ECO:0000313" key="3">
    <source>
        <dbReference type="Proteomes" id="UP000214646"/>
    </source>
</evidence>
<accession>A0A225DFG8</accession>
<dbReference type="AlphaFoldDB" id="A0A225DFG8"/>
<evidence type="ECO:0000313" key="2">
    <source>
        <dbReference type="EMBL" id="OWK36096.1"/>
    </source>
</evidence>